<dbReference type="OrthoDB" id="7067963at2"/>
<evidence type="ECO:0000313" key="2">
    <source>
        <dbReference type="EMBL" id="AZG33591.1"/>
    </source>
</evidence>
<dbReference type="AlphaFoldDB" id="A0A3N4DUQ3"/>
<name>A0A3N4DUQ3_9GAMM</name>
<keyword evidence="4" id="KW-1185">Reference proteome</keyword>
<feature type="transmembrane region" description="Helical" evidence="1">
    <location>
        <begin position="130"/>
        <end position="150"/>
    </location>
</feature>
<organism evidence="3 5">
    <name type="scientific">Shewanella psychromarinicola</name>
    <dbReference type="NCBI Taxonomy" id="2487742"/>
    <lineage>
        <taxon>Bacteria</taxon>
        <taxon>Pseudomonadati</taxon>
        <taxon>Pseudomonadota</taxon>
        <taxon>Gammaproteobacteria</taxon>
        <taxon>Alteromonadales</taxon>
        <taxon>Shewanellaceae</taxon>
        <taxon>Shewanella</taxon>
    </lineage>
</organism>
<gene>
    <name evidence="3" type="ORF">EGC77_16150</name>
    <name evidence="2" type="ORF">EGC80_00705</name>
</gene>
<reference evidence="2 4" key="1">
    <citation type="submission" date="2018-11" db="EMBL/GenBank/DDBJ databases">
        <title>Shewanella sp. M2.</title>
        <authorList>
            <person name="Hwang Y.J."/>
            <person name="Hwang C.Y."/>
        </authorList>
    </citation>
    <scope>NUCLEOTIDE SEQUENCE [LARGE SCALE GENOMIC DNA]</scope>
    <source>
        <strain evidence="2 4">M2</strain>
    </source>
</reference>
<keyword evidence="1" id="KW-0812">Transmembrane</keyword>
<accession>A0A3N4DUQ3</accession>
<feature type="transmembrane region" description="Helical" evidence="1">
    <location>
        <begin position="162"/>
        <end position="179"/>
    </location>
</feature>
<evidence type="ECO:0000313" key="4">
    <source>
        <dbReference type="Proteomes" id="UP000273778"/>
    </source>
</evidence>
<evidence type="ECO:0000256" key="1">
    <source>
        <dbReference type="SAM" id="Phobius"/>
    </source>
</evidence>
<dbReference type="Proteomes" id="UP000273778">
    <property type="component" value="Chromosome"/>
</dbReference>
<evidence type="ECO:0000313" key="5">
    <source>
        <dbReference type="Proteomes" id="UP000278855"/>
    </source>
</evidence>
<dbReference type="KEGG" id="spsr:EGC80_00705"/>
<dbReference type="EMBL" id="CP034073">
    <property type="protein sequence ID" value="AZG33591.1"/>
    <property type="molecule type" value="Genomic_DNA"/>
</dbReference>
<dbReference type="Proteomes" id="UP000278855">
    <property type="component" value="Unassembled WGS sequence"/>
</dbReference>
<keyword evidence="1" id="KW-0472">Membrane</keyword>
<protein>
    <submittedName>
        <fullName evidence="3">Uncharacterized protein</fullName>
    </submittedName>
</protein>
<keyword evidence="1" id="KW-1133">Transmembrane helix</keyword>
<sequence length="234" mass="26514">MQSTYRDKIDHAFVLNESDLRNAWRKLETYGRSVTAIVQFSDKVEREVETIEDLIGFENSKKRSILSIELKSRPDDRNSITSIEFDSSKYRTITVNATGDDELVTRISGEFSEFICGLKPWYSSISRLDVFWLVYVPVALALMITDMMHASNSEGVALTFKQSATAIAILALIGTALYFSHKLLNKWKNYLFPIASFAIGQGVKRYETQDKFRFTVVIGFIVSIAASIFLGLFS</sequence>
<reference evidence="5" key="2">
    <citation type="submission" date="2018-11" db="EMBL/GenBank/DDBJ databases">
        <title>Shewanella sp. R106.</title>
        <authorList>
            <person name="Hwang Y.J."/>
            <person name="Hwang C.Y."/>
        </authorList>
    </citation>
    <scope>NUCLEOTIDE SEQUENCE [LARGE SCALE GENOMIC DNA]</scope>
    <source>
        <strain evidence="5">R106</strain>
    </source>
</reference>
<feature type="transmembrane region" description="Helical" evidence="1">
    <location>
        <begin position="214"/>
        <end position="233"/>
    </location>
</feature>
<reference evidence="3" key="3">
    <citation type="submission" date="2018-11" db="EMBL/GenBank/DDBJ databases">
        <authorList>
            <person name="Hwang Y.J."/>
            <person name="Hwang C.Y."/>
        </authorList>
    </citation>
    <scope>NUCLEOTIDE SEQUENCE</scope>
    <source>
        <strain evidence="3">R106</strain>
    </source>
</reference>
<proteinExistence type="predicted"/>
<evidence type="ECO:0000313" key="3">
    <source>
        <dbReference type="EMBL" id="RPA27988.1"/>
    </source>
</evidence>
<dbReference type="EMBL" id="RKKB01000009">
    <property type="protein sequence ID" value="RPA27988.1"/>
    <property type="molecule type" value="Genomic_DNA"/>
</dbReference>
<dbReference type="RefSeq" id="WP_124013532.1">
    <property type="nucleotide sequence ID" value="NZ_CP034073.1"/>
</dbReference>